<reference evidence="1 2" key="1">
    <citation type="submission" date="2014-03" db="EMBL/GenBank/DDBJ databases">
        <authorList>
            <person name="Churilla B.M."/>
            <person name="Abrahim M.R."/>
            <person name="Burke K.A."/>
            <person name="Yu V.J."/>
            <person name="Adkins N.L."/>
            <person name="Cohen K.L."/>
            <person name="Colicchio M.A."/>
            <person name="Fasoranti T.O."/>
            <person name="Genkil J.S."/>
            <person name="Kramer Z.J."/>
            <person name="Prout A.K."/>
            <person name="Schafer C.E."/>
            <person name="Schwarz A.G."/>
            <person name="Tish M."/>
            <person name="Vispute N."/>
            <person name="Wilkes K.E."/>
            <person name="Williams C.R."/>
            <person name="Xiao X."/>
            <person name="Yoder B.A."/>
            <person name="Lapin J.S."/>
            <person name="Ott C.T."/>
            <person name="Walburn T.D."/>
            <person name="Bradley K.W."/>
            <person name="Clarke D.Q."/>
            <person name="Lewis M.F."/>
            <person name="Barker L.P."/>
            <person name="Bailey C."/>
            <person name="Asai D.J."/>
            <person name="Bowman C.A."/>
            <person name="Russell D.A."/>
            <person name="Pope W.H."/>
            <person name="Jacobs-Sera D."/>
            <person name="Hendrix R.W."/>
            <person name="Hatfull G.F."/>
        </authorList>
    </citation>
    <scope>NUCLEOTIDE SEQUENCE [LARGE SCALE GENOMIC DNA]</scope>
</reference>
<protein>
    <submittedName>
        <fullName evidence="1">Uncharacterized protein</fullName>
    </submittedName>
</protein>
<proteinExistence type="predicted"/>
<dbReference type="Proteomes" id="UP000027390">
    <property type="component" value="Segment"/>
</dbReference>
<evidence type="ECO:0000313" key="2">
    <source>
        <dbReference type="Proteomes" id="UP000027390"/>
    </source>
</evidence>
<evidence type="ECO:0000313" key="1">
    <source>
        <dbReference type="EMBL" id="AID18278.1"/>
    </source>
</evidence>
<organism evidence="1 2">
    <name type="scientific">Mycobacterium phage Willis</name>
    <dbReference type="NCBI Taxonomy" id="1486404"/>
    <lineage>
        <taxon>Viruses</taxon>
        <taxon>Duplodnaviria</taxon>
        <taxon>Heunggongvirae</taxon>
        <taxon>Uroviricota</taxon>
        <taxon>Caudoviricetes</taxon>
        <taxon>Ceeclamvirinae</taxon>
        <taxon>Bixzunavirus</taxon>
        <taxon>Bixzunavirus Bxz1</taxon>
    </lineage>
</organism>
<gene>
    <name evidence="1" type="primary">232</name>
    <name evidence="1" type="ORF">PBI_WILLIS_232</name>
</gene>
<sequence length="25" mass="2923">MQWVSYSVVNMERDGDMVMAADIFK</sequence>
<dbReference type="EMBL" id="KJ595575">
    <property type="protein sequence ID" value="AID18278.1"/>
    <property type="molecule type" value="Genomic_DNA"/>
</dbReference>
<accession>A0A068CDX6</accession>
<name>A0A068CDX6_9CAUD</name>